<dbReference type="EMBL" id="CP159218">
    <property type="protein sequence ID" value="XCG64348.1"/>
    <property type="molecule type" value="Genomic_DNA"/>
</dbReference>
<gene>
    <name evidence="3" type="ORF">ABLG96_03075</name>
</gene>
<name>A0AAU8DRH7_9ACTN</name>
<dbReference type="GO" id="GO:0046685">
    <property type="term" value="P:response to arsenic-containing substance"/>
    <property type="evidence" value="ECO:0007669"/>
    <property type="project" value="UniProtKB-KW"/>
</dbReference>
<feature type="domain" description="Phosphotyrosine protein phosphatase I" evidence="2">
    <location>
        <begin position="5"/>
        <end position="133"/>
    </location>
</feature>
<dbReference type="SMART" id="SM00226">
    <property type="entry name" value="LMWPc"/>
    <property type="match status" value="1"/>
</dbReference>
<dbReference type="PANTHER" id="PTHR43428:SF1">
    <property type="entry name" value="ARSENATE REDUCTASE"/>
    <property type="match status" value="1"/>
</dbReference>
<dbReference type="AlphaFoldDB" id="A0AAU8DRH7"/>
<dbReference type="InterPro" id="IPR023485">
    <property type="entry name" value="Ptyr_pPase"/>
</dbReference>
<reference evidence="3" key="1">
    <citation type="submission" date="2024-05" db="EMBL/GenBank/DDBJ databases">
        <authorList>
            <person name="Cai S.Y."/>
            <person name="Jin L.M."/>
            <person name="Li H.R."/>
        </authorList>
    </citation>
    <scope>NUCLEOTIDE SEQUENCE</scope>
    <source>
        <strain evidence="3">A5-74</strain>
    </source>
</reference>
<dbReference type="Gene3D" id="3.40.50.2300">
    <property type="match status" value="1"/>
</dbReference>
<accession>A0AAU8DRH7</accession>
<evidence type="ECO:0000313" key="3">
    <source>
        <dbReference type="EMBL" id="XCG64348.1"/>
    </source>
</evidence>
<organism evidence="3">
    <name type="scientific">Nakamurella sp. A5-74</name>
    <dbReference type="NCBI Taxonomy" id="3158264"/>
    <lineage>
        <taxon>Bacteria</taxon>
        <taxon>Bacillati</taxon>
        <taxon>Actinomycetota</taxon>
        <taxon>Actinomycetes</taxon>
        <taxon>Nakamurellales</taxon>
        <taxon>Nakamurellaceae</taxon>
        <taxon>Nakamurella</taxon>
    </lineage>
</organism>
<keyword evidence="1" id="KW-0059">Arsenical resistance</keyword>
<dbReference type="SUPFAM" id="SSF52788">
    <property type="entry name" value="Phosphotyrosine protein phosphatases I"/>
    <property type="match status" value="1"/>
</dbReference>
<dbReference type="PANTHER" id="PTHR43428">
    <property type="entry name" value="ARSENATE REDUCTASE"/>
    <property type="match status" value="1"/>
</dbReference>
<dbReference type="RefSeq" id="WP_353649961.1">
    <property type="nucleotide sequence ID" value="NZ_CP159218.1"/>
</dbReference>
<proteinExistence type="predicted"/>
<dbReference type="Pfam" id="PF01451">
    <property type="entry name" value="LMWPc"/>
    <property type="match status" value="1"/>
</dbReference>
<evidence type="ECO:0000259" key="2">
    <source>
        <dbReference type="SMART" id="SM00226"/>
    </source>
</evidence>
<dbReference type="InterPro" id="IPR036196">
    <property type="entry name" value="Ptyr_pPase_sf"/>
</dbReference>
<protein>
    <submittedName>
        <fullName evidence="3">Low molecular weight phosphatase family protein</fullName>
    </submittedName>
</protein>
<evidence type="ECO:0000256" key="1">
    <source>
        <dbReference type="ARBA" id="ARBA00022849"/>
    </source>
</evidence>
<sequence length="139" mass="14746">MTENLRVLFVCVKNGGKSQMAAGLMGRACGPDVRVDSAGTEPGAAINPLAAAVLLEVGVDISAGTPQQLTGDLVQLADRVVVLGTQAHVVPVDGTSIEVWETDERSLRGIEGIERMRLIRDDIARRVGDLAINLEPRHP</sequence>